<dbReference type="Proteomes" id="UP001016761">
    <property type="component" value="Unassembled WGS sequence"/>
</dbReference>
<feature type="transmembrane region" description="Helical" evidence="9">
    <location>
        <begin position="39"/>
        <end position="60"/>
    </location>
</feature>
<dbReference type="RefSeq" id="WP_174679277.1">
    <property type="nucleotide sequence ID" value="NZ_JABUQZ010000001.1"/>
</dbReference>
<evidence type="ECO:0000256" key="6">
    <source>
        <dbReference type="ARBA" id="ARBA00022989"/>
    </source>
</evidence>
<evidence type="ECO:0000256" key="2">
    <source>
        <dbReference type="ARBA" id="ARBA00009137"/>
    </source>
</evidence>
<feature type="transmembrane region" description="Helical" evidence="9">
    <location>
        <begin position="12"/>
        <end position="33"/>
    </location>
</feature>
<keyword evidence="11" id="KW-1185">Reference proteome</keyword>
<comment type="caution">
    <text evidence="10">The sequence shown here is derived from an EMBL/GenBank/DDBJ whole genome shotgun (WGS) entry which is preliminary data.</text>
</comment>
<evidence type="ECO:0000256" key="9">
    <source>
        <dbReference type="SAM" id="Phobius"/>
    </source>
</evidence>
<name>A0ABX2L7A5_9EURY</name>
<feature type="transmembrane region" description="Helical" evidence="9">
    <location>
        <begin position="260"/>
        <end position="281"/>
    </location>
</feature>
<dbReference type="PANTHER" id="PTHR32024:SF2">
    <property type="entry name" value="TRK SYSTEM POTASSIUM UPTAKE PROTEIN TRKG-RELATED"/>
    <property type="match status" value="1"/>
</dbReference>
<evidence type="ECO:0000256" key="1">
    <source>
        <dbReference type="ARBA" id="ARBA00004651"/>
    </source>
</evidence>
<keyword evidence="3" id="KW-0813">Transport</keyword>
<evidence type="ECO:0000313" key="11">
    <source>
        <dbReference type="Proteomes" id="UP001016761"/>
    </source>
</evidence>
<feature type="transmembrane region" description="Helical" evidence="9">
    <location>
        <begin position="293"/>
        <end position="316"/>
    </location>
</feature>
<organism evidence="10 11">
    <name type="scientific">Haloterrigena gelatinilytica</name>
    <dbReference type="NCBI Taxonomy" id="2741724"/>
    <lineage>
        <taxon>Archaea</taxon>
        <taxon>Methanobacteriati</taxon>
        <taxon>Methanobacteriota</taxon>
        <taxon>Stenosarchaea group</taxon>
        <taxon>Halobacteria</taxon>
        <taxon>Halobacteriales</taxon>
        <taxon>Natrialbaceae</taxon>
        <taxon>Haloterrigena</taxon>
    </lineage>
</organism>
<feature type="transmembrane region" description="Helical" evidence="9">
    <location>
        <begin position="414"/>
        <end position="436"/>
    </location>
</feature>
<evidence type="ECO:0000313" key="10">
    <source>
        <dbReference type="EMBL" id="NUC71233.1"/>
    </source>
</evidence>
<dbReference type="InterPro" id="IPR003445">
    <property type="entry name" value="Cat_transpt"/>
</dbReference>
<feature type="transmembrane region" description="Helical" evidence="9">
    <location>
        <begin position="202"/>
        <end position="221"/>
    </location>
</feature>
<feature type="transmembrane region" description="Helical" evidence="9">
    <location>
        <begin position="72"/>
        <end position="96"/>
    </location>
</feature>
<keyword evidence="7" id="KW-0406">Ion transport</keyword>
<feature type="transmembrane region" description="Helical" evidence="9">
    <location>
        <begin position="349"/>
        <end position="374"/>
    </location>
</feature>
<keyword evidence="8 9" id="KW-0472">Membrane</keyword>
<keyword evidence="5 9" id="KW-0812">Transmembrane</keyword>
<reference evidence="10 11" key="1">
    <citation type="submission" date="2020-06" db="EMBL/GenBank/DDBJ databases">
        <title>Haloterrigena sp. nov., an extremely halophilic archaeon isolated from a saline sediment.</title>
        <authorList>
            <person name="Liu B.-B."/>
        </authorList>
    </citation>
    <scope>NUCLEOTIDE SEQUENCE [LARGE SCALE GENOMIC DNA]</scope>
    <source>
        <strain evidence="10 11">SYSU A558-1</strain>
    </source>
</reference>
<comment type="similarity">
    <text evidence="2">Belongs to the TrkH potassium transport family.</text>
</comment>
<protein>
    <submittedName>
        <fullName evidence="10">TrkH family potassium uptake protein</fullName>
    </submittedName>
</protein>
<dbReference type="EMBL" id="JABUQZ010000001">
    <property type="protein sequence ID" value="NUC71233.1"/>
    <property type="molecule type" value="Genomic_DNA"/>
</dbReference>
<proteinExistence type="inferred from homology"/>
<dbReference type="PANTHER" id="PTHR32024">
    <property type="entry name" value="TRK SYSTEM POTASSIUM UPTAKE PROTEIN TRKG-RELATED"/>
    <property type="match status" value="1"/>
</dbReference>
<keyword evidence="4" id="KW-1003">Cell membrane</keyword>
<evidence type="ECO:0000256" key="8">
    <source>
        <dbReference type="ARBA" id="ARBA00023136"/>
    </source>
</evidence>
<evidence type="ECO:0000256" key="5">
    <source>
        <dbReference type="ARBA" id="ARBA00022692"/>
    </source>
</evidence>
<dbReference type="Pfam" id="PF02386">
    <property type="entry name" value="TrkH"/>
    <property type="match status" value="1"/>
</dbReference>
<keyword evidence="6 9" id="KW-1133">Transmembrane helix</keyword>
<accession>A0ABX2L7A5</accession>
<evidence type="ECO:0000256" key="3">
    <source>
        <dbReference type="ARBA" id="ARBA00022448"/>
    </source>
</evidence>
<sequence>MDETLRRALYDFGTLVKVYAFLPALSIVVAVGWREFYAIPAFLLTAVVAAGLGRGLEAVFDAPDEVDGMSAGVITVSVGWFVAGLLSALPLLLVAWTVRLQPPMLAAPEMTVSLATFLAPVDAVFEGMSGVTGTGFSMASDPGQLPRSLQWWRSLIQWVGGIGVVVLAAAFVSSEESDSFSAVHGNMAPTESIRSTTAGTAAALWWLLALLTVASACWLWLVGMTPWAALNHAMTGVTTGGFTITASSIESYGDPVLEAALLPVMTVGAVSFSLLFFLFRGDLDRIWGDAQTTWLFGALAVGTALTVGVLLATVSYPTAAASVRYGTFQLVSGLTCTGFQTDTGLGGSWAAPGLLAVTLSMIVGGAAGSTAGGVKIVRVRRLLLDAPEHGMDVYDPSESTADTAGGASAAFDTAAIIAVLWFGLLFVTSLVALLVLPNGYATANVLFEVASVQSNVGLSAGIVDATIPASLKVTLVFAMWIGRLEIVPVLVTGQLLYEEVS</sequence>
<evidence type="ECO:0000256" key="7">
    <source>
        <dbReference type="ARBA" id="ARBA00023065"/>
    </source>
</evidence>
<comment type="subcellular location">
    <subcellularLocation>
        <location evidence="1">Cell membrane</location>
        <topology evidence="1">Multi-pass membrane protein</topology>
    </subcellularLocation>
</comment>
<evidence type="ECO:0000256" key="4">
    <source>
        <dbReference type="ARBA" id="ARBA00022475"/>
    </source>
</evidence>
<gene>
    <name evidence="10" type="ORF">HTZ84_02710</name>
</gene>
<feature type="transmembrane region" description="Helical" evidence="9">
    <location>
        <begin position="155"/>
        <end position="172"/>
    </location>
</feature>